<organism evidence="1 2">
    <name type="scientific">Buddleja alternifolia</name>
    <dbReference type="NCBI Taxonomy" id="168488"/>
    <lineage>
        <taxon>Eukaryota</taxon>
        <taxon>Viridiplantae</taxon>
        <taxon>Streptophyta</taxon>
        <taxon>Embryophyta</taxon>
        <taxon>Tracheophyta</taxon>
        <taxon>Spermatophyta</taxon>
        <taxon>Magnoliopsida</taxon>
        <taxon>eudicotyledons</taxon>
        <taxon>Gunneridae</taxon>
        <taxon>Pentapetalae</taxon>
        <taxon>asterids</taxon>
        <taxon>lamiids</taxon>
        <taxon>Lamiales</taxon>
        <taxon>Scrophulariaceae</taxon>
        <taxon>Buddlejeae</taxon>
        <taxon>Buddleja</taxon>
    </lineage>
</organism>
<dbReference type="InterPro" id="IPR001544">
    <property type="entry name" value="Aminotrans_IV"/>
</dbReference>
<comment type="caution">
    <text evidence="1">The sequence shown here is derived from an EMBL/GenBank/DDBJ whole genome shotgun (WGS) entry which is preliminary data.</text>
</comment>
<accession>A0AAV6YD21</accession>
<dbReference type="Proteomes" id="UP000826271">
    <property type="component" value="Unassembled WGS sequence"/>
</dbReference>
<dbReference type="GO" id="GO:0003824">
    <property type="term" value="F:catalytic activity"/>
    <property type="evidence" value="ECO:0007669"/>
    <property type="project" value="InterPro"/>
</dbReference>
<evidence type="ECO:0000313" key="1">
    <source>
        <dbReference type="EMBL" id="KAG8390664.1"/>
    </source>
</evidence>
<keyword evidence="2" id="KW-1185">Reference proteome</keyword>
<dbReference type="Gene3D" id="3.20.10.10">
    <property type="entry name" value="D-amino Acid Aminotransferase, subunit A, domain 2"/>
    <property type="match status" value="1"/>
</dbReference>
<evidence type="ECO:0000313" key="2">
    <source>
        <dbReference type="Proteomes" id="UP000826271"/>
    </source>
</evidence>
<name>A0AAV6YD21_9LAMI</name>
<gene>
    <name evidence="1" type="ORF">BUALT_Bualt01G0107100</name>
</gene>
<reference evidence="1" key="1">
    <citation type="submission" date="2019-10" db="EMBL/GenBank/DDBJ databases">
        <authorList>
            <person name="Zhang R."/>
            <person name="Pan Y."/>
            <person name="Wang J."/>
            <person name="Ma R."/>
            <person name="Yu S."/>
        </authorList>
    </citation>
    <scope>NUCLEOTIDE SEQUENCE</scope>
    <source>
        <strain evidence="1">LA-IB0</strain>
        <tissue evidence="1">Leaf</tissue>
    </source>
</reference>
<dbReference type="PANTHER" id="PTHR47703:SF2">
    <property type="entry name" value="D-AMINOACID AMINOTRANSFERASE-LIKE PLP-DEPENDENT ENZYMES SUPERFAMILY PROTEIN"/>
    <property type="match status" value="1"/>
</dbReference>
<dbReference type="EMBL" id="WHWC01000001">
    <property type="protein sequence ID" value="KAG8390664.1"/>
    <property type="molecule type" value="Genomic_DNA"/>
</dbReference>
<protein>
    <submittedName>
        <fullName evidence="1">Uncharacterized protein</fullName>
    </submittedName>
</protein>
<dbReference type="InterPro" id="IPR036038">
    <property type="entry name" value="Aminotransferase-like"/>
</dbReference>
<dbReference type="AlphaFoldDB" id="A0AAV6YD21"/>
<dbReference type="Pfam" id="PF01063">
    <property type="entry name" value="Aminotran_4"/>
    <property type="match status" value="1"/>
</dbReference>
<dbReference type="PANTHER" id="PTHR47703">
    <property type="entry name" value="D-AMINOACID AMINOTRANSFERASE-LIKE PLP-DEPENDENT ENZYMES SUPERFAMILY PROTEIN"/>
    <property type="match status" value="1"/>
</dbReference>
<proteinExistence type="predicted"/>
<sequence length="371" mass="41716">MSHGKGFLFKNGTVLPAVDTPPVAAFLEAHPGAYTTTRTHNNGSQLLFWERHIHRLSNSIKLLLKDNPKLLFGNPGNVTAPFRELSNRAIMWDSAIRCLVSDSMRKVMPIVVKERAFGEELAITTLVSGDSENLDRLEGVFDEGRISEVLDVYLHIGGYVPPLFGDRGNAARLAVVGHGRDFANAKYSDWVRLRKSLQKLRPPSVTELLLSNDGDGILEGCLTNFFVVCLKDKDGDVNTFERYDLQSLRSIEVQTASMSDGVLPGVIRQVVRDICLDIGIPFREVTPSWSKRELWTEAFVTNSLRILQHAETIQAPDSWKLLESSTWEDITWVEKRFEDGPGRITSMLQREITKKAGVETFPITSFWQRMA</sequence>
<dbReference type="InterPro" id="IPR043132">
    <property type="entry name" value="BCAT-like_C"/>
</dbReference>
<dbReference type="SUPFAM" id="SSF56752">
    <property type="entry name" value="D-aminoacid aminotransferase-like PLP-dependent enzymes"/>
    <property type="match status" value="1"/>
</dbReference>